<dbReference type="SUPFAM" id="SSF53335">
    <property type="entry name" value="S-adenosyl-L-methionine-dependent methyltransferases"/>
    <property type="match status" value="1"/>
</dbReference>
<dbReference type="InterPro" id="IPR029063">
    <property type="entry name" value="SAM-dependent_MTases_sf"/>
</dbReference>
<feature type="domain" description="Methyltransferase type 12" evidence="1">
    <location>
        <begin position="96"/>
        <end position="189"/>
    </location>
</feature>
<dbReference type="AlphaFoldDB" id="A0A6G0WRC8"/>
<accession>A0A6G0WRC8</accession>
<gene>
    <name evidence="2" type="ORF">Ae201684_012497</name>
</gene>
<proteinExistence type="predicted"/>
<name>A0A6G0WRC8_9STRA</name>
<dbReference type="VEuPathDB" id="FungiDB:AeMF1_011311"/>
<dbReference type="PANTHER" id="PTHR42912">
    <property type="entry name" value="METHYLTRANSFERASE"/>
    <property type="match status" value="1"/>
</dbReference>
<dbReference type="EMBL" id="VJMJ01000158">
    <property type="protein sequence ID" value="KAF0730008.1"/>
    <property type="molecule type" value="Genomic_DNA"/>
</dbReference>
<dbReference type="CDD" id="cd02440">
    <property type="entry name" value="AdoMet_MTases"/>
    <property type="match status" value="1"/>
</dbReference>
<protein>
    <recommendedName>
        <fullName evidence="1">Methyltransferase type 12 domain-containing protein</fullName>
    </recommendedName>
</protein>
<dbReference type="Pfam" id="PF08242">
    <property type="entry name" value="Methyltransf_12"/>
    <property type="match status" value="1"/>
</dbReference>
<dbReference type="Proteomes" id="UP000481153">
    <property type="component" value="Unassembled WGS sequence"/>
</dbReference>
<sequence length="260" mass="28967">MASKARNDLILGVISSLSSAMVAPDIGNVEGNRRVWDAYAKDWSPTADFVQSMSPQFSHPLAVLGDEWSTPEDLHAVLDAYVYPYLAAGESLHVGEIGSGGGRVSRIVARQPTVSKYVCMDISAEMLAHAKKTLEDVPHVEFKHLPRAWPAATSLDFVIVFDVMVHMDLHTIHQTLQQIHRLLKPGGHCFLSTANLLAPKGWERFEKQSKFSIGGFYFLCPQMVDFLVVQNGFTIALRSQPRGDNMYENRDYLVVIQKPV</sequence>
<dbReference type="Gene3D" id="3.40.50.150">
    <property type="entry name" value="Vaccinia Virus protein VP39"/>
    <property type="match status" value="1"/>
</dbReference>
<evidence type="ECO:0000313" key="3">
    <source>
        <dbReference type="Proteomes" id="UP000481153"/>
    </source>
</evidence>
<evidence type="ECO:0000259" key="1">
    <source>
        <dbReference type="Pfam" id="PF08242"/>
    </source>
</evidence>
<evidence type="ECO:0000313" key="2">
    <source>
        <dbReference type="EMBL" id="KAF0730008.1"/>
    </source>
</evidence>
<keyword evidence="3" id="KW-1185">Reference proteome</keyword>
<dbReference type="GO" id="GO:0008168">
    <property type="term" value="F:methyltransferase activity"/>
    <property type="evidence" value="ECO:0007669"/>
    <property type="project" value="TreeGrafter"/>
</dbReference>
<comment type="caution">
    <text evidence="2">The sequence shown here is derived from an EMBL/GenBank/DDBJ whole genome shotgun (WGS) entry which is preliminary data.</text>
</comment>
<reference evidence="2 3" key="1">
    <citation type="submission" date="2019-07" db="EMBL/GenBank/DDBJ databases">
        <title>Genomics analysis of Aphanomyces spp. identifies a new class of oomycete effector associated with host adaptation.</title>
        <authorList>
            <person name="Gaulin E."/>
        </authorList>
    </citation>
    <scope>NUCLEOTIDE SEQUENCE [LARGE SCALE GENOMIC DNA]</scope>
    <source>
        <strain evidence="2 3">ATCC 201684</strain>
    </source>
</reference>
<dbReference type="InterPro" id="IPR050508">
    <property type="entry name" value="Methyltransf_Superfamily"/>
</dbReference>
<dbReference type="InterPro" id="IPR013217">
    <property type="entry name" value="Methyltransf_12"/>
</dbReference>
<organism evidence="2 3">
    <name type="scientific">Aphanomyces euteiches</name>
    <dbReference type="NCBI Taxonomy" id="100861"/>
    <lineage>
        <taxon>Eukaryota</taxon>
        <taxon>Sar</taxon>
        <taxon>Stramenopiles</taxon>
        <taxon>Oomycota</taxon>
        <taxon>Saprolegniomycetes</taxon>
        <taxon>Saprolegniales</taxon>
        <taxon>Verrucalvaceae</taxon>
        <taxon>Aphanomyces</taxon>
    </lineage>
</organism>